<organism evidence="1 2">
    <name type="scientific">Desulforamulus reducens (strain ATCC BAA-1160 / DSM 100696 / MI-1)</name>
    <name type="common">Desulfotomaculum reducens</name>
    <dbReference type="NCBI Taxonomy" id="349161"/>
    <lineage>
        <taxon>Bacteria</taxon>
        <taxon>Bacillati</taxon>
        <taxon>Bacillota</taxon>
        <taxon>Clostridia</taxon>
        <taxon>Eubacteriales</taxon>
        <taxon>Peptococcaceae</taxon>
        <taxon>Desulforamulus</taxon>
    </lineage>
</organism>
<evidence type="ECO:0008006" key="3">
    <source>
        <dbReference type="Google" id="ProtNLM"/>
    </source>
</evidence>
<dbReference type="EMBL" id="CP000612">
    <property type="protein sequence ID" value="ABO51018.1"/>
    <property type="molecule type" value="Genomic_DNA"/>
</dbReference>
<sequence length="258" mass="30332">MDRNTFRNTVSEYILDAVPKSLIYNLDNFGIRMKKGEYWIDLSLENFYKGYCRQKPSMRHIYISEVLAPFIKDLRRESGVNHHDVKENINHVFPLIIGSQDRKGIVTTPLTDNLFIAYVLDQGMRIFFIEEATLDSLHISVEQIKQLALKNFFRDQTKPLQVFDEKRHIYGFNYGDSYDSSRLLSIIYRPQEHGIPPHRRVYVMVPNRDVVLLFYSPEESDLRQSIMIGRSSFLNNPYPVSPELYQVRQGVILKSSRF</sequence>
<dbReference type="Proteomes" id="UP000001556">
    <property type="component" value="Chromosome"/>
</dbReference>
<reference evidence="1 2" key="1">
    <citation type="submission" date="2007-03" db="EMBL/GenBank/DDBJ databases">
        <title>Complete sequence of Desulfotomaculum reducens MI-1.</title>
        <authorList>
            <consortium name="US DOE Joint Genome Institute"/>
            <person name="Copeland A."/>
            <person name="Lucas S."/>
            <person name="Lapidus A."/>
            <person name="Barry K."/>
            <person name="Detter J.C."/>
            <person name="Glavina del Rio T."/>
            <person name="Hammon N."/>
            <person name="Israni S."/>
            <person name="Dalin E."/>
            <person name="Tice H."/>
            <person name="Pitluck S."/>
            <person name="Sims D."/>
            <person name="Brettin T."/>
            <person name="Bruce D."/>
            <person name="Han C."/>
            <person name="Tapia R."/>
            <person name="Schmutz J."/>
            <person name="Larimer F."/>
            <person name="Land M."/>
            <person name="Hauser L."/>
            <person name="Kyrpides N."/>
            <person name="Kim E."/>
            <person name="Tebo B.M."/>
            <person name="Richardson P."/>
        </authorList>
    </citation>
    <scope>NUCLEOTIDE SEQUENCE [LARGE SCALE GENOMIC DNA]</scope>
    <source>
        <strain evidence="1 2">MI-1</strain>
    </source>
</reference>
<dbReference type="OrthoDB" id="154553at2"/>
<dbReference type="KEGG" id="drm:Dred_2508"/>
<evidence type="ECO:0000313" key="1">
    <source>
        <dbReference type="EMBL" id="ABO51018.1"/>
    </source>
</evidence>
<accession>A4J7G5</accession>
<dbReference type="STRING" id="349161.Dred_2508"/>
<dbReference type="InterPro" id="IPR010838">
    <property type="entry name" value="DUF1444"/>
</dbReference>
<dbReference type="AlphaFoldDB" id="A4J7G5"/>
<dbReference type="Pfam" id="PF07285">
    <property type="entry name" value="DUF1444"/>
    <property type="match status" value="1"/>
</dbReference>
<dbReference type="RefSeq" id="WP_011878816.1">
    <property type="nucleotide sequence ID" value="NC_009253.1"/>
</dbReference>
<gene>
    <name evidence="1" type="ordered locus">Dred_2508</name>
</gene>
<evidence type="ECO:0000313" key="2">
    <source>
        <dbReference type="Proteomes" id="UP000001556"/>
    </source>
</evidence>
<keyword evidence="2" id="KW-1185">Reference proteome</keyword>
<protein>
    <recommendedName>
        <fullName evidence="3">DUF1444 family protein</fullName>
    </recommendedName>
</protein>
<proteinExistence type="predicted"/>
<dbReference type="HOGENOM" id="CLU_1076579_0_0_9"/>
<name>A4J7G5_DESRM</name>